<keyword evidence="2" id="KW-1185">Reference proteome</keyword>
<sequence length="116" mass="13005">METKLDSVEAGTKTGSWFKPKKGSVFPRKKSTCSTAINVQGAALLAVLVSSRAALLNSNGSVWRLRQYRNGYLVVLYVFTRCNQNGYKYVSPRLSQISKLDFRACFILEYKGMVII</sequence>
<evidence type="ECO:0000313" key="1">
    <source>
        <dbReference type="EMBL" id="KAL3572776.1"/>
    </source>
</evidence>
<accession>A0ACC4B328</accession>
<proteinExistence type="predicted"/>
<reference evidence="1 2" key="1">
    <citation type="journal article" date="2024" name="Plant Biotechnol. J.">
        <title>Genome and CRISPR/Cas9 system of a widespread forest tree (Populus alba) in the world.</title>
        <authorList>
            <person name="Liu Y.J."/>
            <person name="Jiang P.F."/>
            <person name="Han X.M."/>
            <person name="Li X.Y."/>
            <person name="Wang H.M."/>
            <person name="Wang Y.J."/>
            <person name="Wang X.X."/>
            <person name="Zeng Q.Y."/>
        </authorList>
    </citation>
    <scope>NUCLEOTIDE SEQUENCE [LARGE SCALE GENOMIC DNA]</scope>
    <source>
        <strain evidence="2">cv. PAL-ZL1</strain>
    </source>
</reference>
<evidence type="ECO:0000313" key="2">
    <source>
        <dbReference type="Proteomes" id="UP000309997"/>
    </source>
</evidence>
<protein>
    <submittedName>
        <fullName evidence="1">Uncharacterized protein</fullName>
    </submittedName>
</protein>
<organism evidence="1 2">
    <name type="scientific">Populus alba</name>
    <name type="common">White poplar</name>
    <dbReference type="NCBI Taxonomy" id="43335"/>
    <lineage>
        <taxon>Eukaryota</taxon>
        <taxon>Viridiplantae</taxon>
        <taxon>Streptophyta</taxon>
        <taxon>Embryophyta</taxon>
        <taxon>Tracheophyta</taxon>
        <taxon>Spermatophyta</taxon>
        <taxon>Magnoliopsida</taxon>
        <taxon>eudicotyledons</taxon>
        <taxon>Gunneridae</taxon>
        <taxon>Pentapetalae</taxon>
        <taxon>rosids</taxon>
        <taxon>fabids</taxon>
        <taxon>Malpighiales</taxon>
        <taxon>Salicaceae</taxon>
        <taxon>Saliceae</taxon>
        <taxon>Populus</taxon>
    </lineage>
</organism>
<dbReference type="Proteomes" id="UP000309997">
    <property type="component" value="Unassembled WGS sequence"/>
</dbReference>
<gene>
    <name evidence="1" type="ORF">D5086_026680</name>
</gene>
<comment type="caution">
    <text evidence="1">The sequence shown here is derived from an EMBL/GenBank/DDBJ whole genome shotgun (WGS) entry which is preliminary data.</text>
</comment>
<name>A0ACC4B328_POPAL</name>
<dbReference type="EMBL" id="RCHU02000014">
    <property type="protein sequence ID" value="KAL3572776.1"/>
    <property type="molecule type" value="Genomic_DNA"/>
</dbReference>